<evidence type="ECO:0000313" key="5">
    <source>
        <dbReference type="Proteomes" id="UP000187203"/>
    </source>
</evidence>
<dbReference type="InterPro" id="IPR027417">
    <property type="entry name" value="P-loop_NTPase"/>
</dbReference>
<comment type="catalytic activity">
    <reaction evidence="1">
        <text>ATP + H2O = ADP + phosphate + H(+)</text>
        <dbReference type="Rhea" id="RHEA:13065"/>
        <dbReference type="ChEBI" id="CHEBI:15377"/>
        <dbReference type="ChEBI" id="CHEBI:15378"/>
        <dbReference type="ChEBI" id="CHEBI:30616"/>
        <dbReference type="ChEBI" id="CHEBI:43474"/>
        <dbReference type="ChEBI" id="CHEBI:456216"/>
        <dbReference type="EC" id="5.6.2.3"/>
    </reaction>
</comment>
<dbReference type="GO" id="GO:0006281">
    <property type="term" value="P:DNA repair"/>
    <property type="evidence" value="ECO:0007669"/>
    <property type="project" value="UniProtKB-KW"/>
</dbReference>
<dbReference type="Gene3D" id="3.40.50.300">
    <property type="entry name" value="P-loop containing nucleotide triphosphate hydrolases"/>
    <property type="match status" value="1"/>
</dbReference>
<keyword evidence="1" id="KW-0234">DNA repair</keyword>
<comment type="similarity">
    <text evidence="1">Belongs to the helicase family.</text>
</comment>
<dbReference type="Proteomes" id="UP000187203">
    <property type="component" value="Unassembled WGS sequence"/>
</dbReference>
<dbReference type="PANTHER" id="PTHR10492:SF90">
    <property type="entry name" value="ATP-DEPENDENT DNA HELICASE"/>
    <property type="match status" value="1"/>
</dbReference>
<dbReference type="PANTHER" id="PTHR10492">
    <property type="match status" value="1"/>
</dbReference>
<dbReference type="Pfam" id="PF05970">
    <property type="entry name" value="PIF1"/>
    <property type="match status" value="2"/>
</dbReference>
<dbReference type="SUPFAM" id="SSF52540">
    <property type="entry name" value="P-loop containing nucleoside triphosphate hydrolases"/>
    <property type="match status" value="2"/>
</dbReference>
<keyword evidence="1" id="KW-0547">Nucleotide-binding</keyword>
<keyword evidence="1 4" id="KW-0347">Helicase</keyword>
<evidence type="ECO:0000259" key="3">
    <source>
        <dbReference type="Pfam" id="PF21530"/>
    </source>
</evidence>
<dbReference type="InterPro" id="IPR010285">
    <property type="entry name" value="DNA_helicase_pif1-like_DEAD"/>
</dbReference>
<feature type="domain" description="DNA helicase Pif1-like DEAD-box helicase" evidence="2">
    <location>
        <begin position="126"/>
        <end position="184"/>
    </location>
</feature>
<protein>
    <recommendedName>
        <fullName evidence="1">ATP-dependent DNA helicase</fullName>
        <ecNumber evidence="1">5.6.2.3</ecNumber>
    </recommendedName>
</protein>
<dbReference type="AlphaFoldDB" id="A0A1R3FV43"/>
<dbReference type="EC" id="5.6.2.3" evidence="1"/>
<dbReference type="GO" id="GO:0000723">
    <property type="term" value="P:telomere maintenance"/>
    <property type="evidence" value="ECO:0007669"/>
    <property type="project" value="InterPro"/>
</dbReference>
<feature type="domain" description="DNA helicase Pif1-like 2B" evidence="3">
    <location>
        <begin position="309"/>
        <end position="346"/>
    </location>
</feature>
<reference evidence="5" key="1">
    <citation type="submission" date="2013-09" db="EMBL/GenBank/DDBJ databases">
        <title>Corchorus olitorius genome sequencing.</title>
        <authorList>
            <person name="Alam M."/>
            <person name="Haque M.S."/>
            <person name="Islam M.S."/>
            <person name="Emdad E.M."/>
            <person name="Islam M.M."/>
            <person name="Ahmed B."/>
            <person name="Halim A."/>
            <person name="Hossen Q.M.M."/>
            <person name="Hossain M.Z."/>
            <person name="Ahmed R."/>
            <person name="Khan M.M."/>
            <person name="Islam R."/>
            <person name="Rashid M.M."/>
            <person name="Khan S.A."/>
            <person name="Rahman M.S."/>
            <person name="Alam M."/>
            <person name="Yahiya A.S."/>
            <person name="Khan M.S."/>
            <person name="Azam M.S."/>
            <person name="Haque T."/>
            <person name="Lashkar M.Z.H."/>
            <person name="Akhand A.I."/>
            <person name="Morshed G."/>
            <person name="Roy S."/>
            <person name="Uddin K.S."/>
            <person name="Rabeya T."/>
            <person name="Hossain A.S."/>
            <person name="Chowdhury A."/>
            <person name="Snigdha A.R."/>
            <person name="Mortoza M.S."/>
            <person name="Matin S.A."/>
            <person name="Hoque S.M.E."/>
            <person name="Islam M.K."/>
            <person name="Roy D.K."/>
            <person name="Haider R."/>
            <person name="Moosa M.M."/>
            <person name="Elias S.M."/>
            <person name="Hasan A.M."/>
            <person name="Jahan S."/>
            <person name="Shafiuddin M."/>
            <person name="Mahmood N."/>
            <person name="Shommy N.S."/>
        </authorList>
    </citation>
    <scope>NUCLEOTIDE SEQUENCE [LARGE SCALE GENOMIC DNA]</scope>
    <source>
        <strain evidence="5">cv. O-4</strain>
    </source>
</reference>
<dbReference type="InterPro" id="IPR049163">
    <property type="entry name" value="Pif1-like_2B_dom"/>
</dbReference>
<keyword evidence="1" id="KW-0378">Hydrolase</keyword>
<feature type="domain" description="DNA helicase Pif1-like DEAD-box helicase" evidence="2">
    <location>
        <begin position="185"/>
        <end position="280"/>
    </location>
</feature>
<dbReference type="GO" id="GO:0006310">
    <property type="term" value="P:DNA recombination"/>
    <property type="evidence" value="ECO:0007669"/>
    <property type="project" value="UniProtKB-KW"/>
</dbReference>
<keyword evidence="5" id="KW-1185">Reference proteome</keyword>
<dbReference type="Pfam" id="PF21530">
    <property type="entry name" value="Pif1_2B_dom"/>
    <property type="match status" value="1"/>
</dbReference>
<sequence>MVEASHTALSPELRQLFFMIIVFCQVSRPSEFFERHWNIMADDIEPRLRRVMRNPTLTISSDDLRDNVLSLIDDLLRRYRTSLADKNLPLPRSESCFDDYDRMVREEMNYDRDELEAEHAVLVHSLNPQQKSIYKCILTSVEQADGQVFFVHSHGGTGKTTYLWRTVLVAVRLHGNIALAIASPAVDRSLRDIRGAVDSKFSSVPFGGITVVFCGDTRQILPVIPGGSKTNIINYTFCNSPLWSSCHVMHLTVNMRLVKADLDPRTRDGLEKFARWLIVVEASTDYFSQDEVSRLSTFAAGDLSPYPIEFLNTISAPGVSDHRLSLKVGCVVMLLRNVNQMSGLCNALSACSFLLLS</sequence>
<proteinExistence type="inferred from homology"/>
<keyword evidence="1" id="KW-0233">DNA recombination</keyword>
<evidence type="ECO:0000256" key="1">
    <source>
        <dbReference type="RuleBase" id="RU363044"/>
    </source>
</evidence>
<keyword evidence="1" id="KW-0067">ATP-binding</keyword>
<evidence type="ECO:0000259" key="2">
    <source>
        <dbReference type="Pfam" id="PF05970"/>
    </source>
</evidence>
<organism evidence="4 5">
    <name type="scientific">Corchorus olitorius</name>
    <dbReference type="NCBI Taxonomy" id="93759"/>
    <lineage>
        <taxon>Eukaryota</taxon>
        <taxon>Viridiplantae</taxon>
        <taxon>Streptophyta</taxon>
        <taxon>Embryophyta</taxon>
        <taxon>Tracheophyta</taxon>
        <taxon>Spermatophyta</taxon>
        <taxon>Magnoliopsida</taxon>
        <taxon>eudicotyledons</taxon>
        <taxon>Gunneridae</taxon>
        <taxon>Pentapetalae</taxon>
        <taxon>rosids</taxon>
        <taxon>malvids</taxon>
        <taxon>Malvales</taxon>
        <taxon>Malvaceae</taxon>
        <taxon>Grewioideae</taxon>
        <taxon>Apeibeae</taxon>
        <taxon>Corchorus</taxon>
    </lineage>
</organism>
<comment type="cofactor">
    <cofactor evidence="1">
        <name>Mg(2+)</name>
        <dbReference type="ChEBI" id="CHEBI:18420"/>
    </cofactor>
</comment>
<dbReference type="STRING" id="93759.A0A1R3FV43"/>
<name>A0A1R3FV43_9ROSI</name>
<dbReference type="GO" id="GO:0005524">
    <property type="term" value="F:ATP binding"/>
    <property type="evidence" value="ECO:0007669"/>
    <property type="project" value="UniProtKB-KW"/>
</dbReference>
<comment type="caution">
    <text evidence="4">The sequence shown here is derived from an EMBL/GenBank/DDBJ whole genome shotgun (WGS) entry which is preliminary data.</text>
</comment>
<gene>
    <name evidence="4" type="ORF">COLO4_38458</name>
</gene>
<dbReference type="GO" id="GO:0043139">
    <property type="term" value="F:5'-3' DNA helicase activity"/>
    <property type="evidence" value="ECO:0007669"/>
    <property type="project" value="UniProtKB-EC"/>
</dbReference>
<dbReference type="GO" id="GO:0016887">
    <property type="term" value="F:ATP hydrolysis activity"/>
    <property type="evidence" value="ECO:0007669"/>
    <property type="project" value="RHEA"/>
</dbReference>
<evidence type="ECO:0000313" key="4">
    <source>
        <dbReference type="EMBL" id="OMO49655.1"/>
    </source>
</evidence>
<accession>A0A1R3FV43</accession>
<dbReference type="OrthoDB" id="911765at2759"/>
<dbReference type="EMBL" id="AWUE01024818">
    <property type="protein sequence ID" value="OMO49655.1"/>
    <property type="molecule type" value="Genomic_DNA"/>
</dbReference>
<keyword evidence="1" id="KW-0227">DNA damage</keyword>